<keyword evidence="8" id="KW-1185">Reference proteome</keyword>
<dbReference type="Pfam" id="PF00005">
    <property type="entry name" value="ABC_tran"/>
    <property type="match status" value="1"/>
</dbReference>
<dbReference type="InterPro" id="IPR003593">
    <property type="entry name" value="AAA+_ATPase"/>
</dbReference>
<dbReference type="CDD" id="cd03214">
    <property type="entry name" value="ABC_Iron-Siderophores_B12_Hemin"/>
    <property type="match status" value="1"/>
</dbReference>
<evidence type="ECO:0000313" key="7">
    <source>
        <dbReference type="EMBL" id="MFC6035292.1"/>
    </source>
</evidence>
<comment type="caution">
    <text evidence="7">The sequence shown here is derived from an EMBL/GenBank/DDBJ whole genome shotgun (WGS) entry which is preliminary data.</text>
</comment>
<keyword evidence="2" id="KW-0547">Nucleotide-binding</keyword>
<evidence type="ECO:0000256" key="3">
    <source>
        <dbReference type="ARBA" id="ARBA00022840"/>
    </source>
</evidence>
<evidence type="ECO:0000313" key="8">
    <source>
        <dbReference type="Proteomes" id="UP001596116"/>
    </source>
</evidence>
<dbReference type="SUPFAM" id="SSF52540">
    <property type="entry name" value="P-loop containing nucleoside triphosphate hydrolases"/>
    <property type="match status" value="1"/>
</dbReference>
<dbReference type="GO" id="GO:0005524">
    <property type="term" value="F:ATP binding"/>
    <property type="evidence" value="ECO:0007669"/>
    <property type="project" value="UniProtKB-KW"/>
</dbReference>
<evidence type="ECO:0000256" key="1">
    <source>
        <dbReference type="ARBA" id="ARBA00022448"/>
    </source>
</evidence>
<keyword evidence="1" id="KW-0813">Transport</keyword>
<gene>
    <name evidence="7" type="ORF">ACFMB1_07030</name>
</gene>
<dbReference type="Proteomes" id="UP001596116">
    <property type="component" value="Unassembled WGS sequence"/>
</dbReference>
<keyword evidence="4" id="KW-1278">Translocase</keyword>
<dbReference type="InterPro" id="IPR003439">
    <property type="entry name" value="ABC_transporter-like_ATP-bd"/>
</dbReference>
<name>A0ABW1KXH5_9PROT</name>
<dbReference type="PANTHER" id="PTHR42794">
    <property type="entry name" value="HEMIN IMPORT ATP-BINDING PROTEIN HMUV"/>
    <property type="match status" value="1"/>
</dbReference>
<dbReference type="EMBL" id="JBHPON010000001">
    <property type="protein sequence ID" value="MFC6035292.1"/>
    <property type="molecule type" value="Genomic_DNA"/>
</dbReference>
<dbReference type="InterPro" id="IPR027417">
    <property type="entry name" value="P-loop_NTPase"/>
</dbReference>
<dbReference type="SMART" id="SM00382">
    <property type="entry name" value="AAA"/>
    <property type="match status" value="1"/>
</dbReference>
<dbReference type="RefSeq" id="WP_379879383.1">
    <property type="nucleotide sequence ID" value="NZ_JBHPON010000001.1"/>
</dbReference>
<accession>A0ABW1KXH5</accession>
<organism evidence="7 8">
    <name type="scientific">Hyphococcus aureus</name>
    <dbReference type="NCBI Taxonomy" id="2666033"/>
    <lineage>
        <taxon>Bacteria</taxon>
        <taxon>Pseudomonadati</taxon>
        <taxon>Pseudomonadota</taxon>
        <taxon>Alphaproteobacteria</taxon>
        <taxon>Parvularculales</taxon>
        <taxon>Parvularculaceae</taxon>
        <taxon>Hyphococcus</taxon>
    </lineage>
</organism>
<sequence>MTALLSLENITYRVGERVILENTSLRISAGEFIGLIGPNGAGKSTLLRIAAGLQRPSAGSNFINGVLTNTLSQSERARRLAWLPQAREIAWAMTAREIVTLGRFAWGAAQRDNAGDIAAVTQALEEAVAADFADRLAHTLSGGELARVHLARLLAGQTPVILADEPVAALDPAHQLSVMKLLRAKADEGRAVIAALHEVPLAARYCTRIVILNKGRIVADGAPADVITPAALRDVFAVTAKIGSVNGTLRIHLDPLSG</sequence>
<proteinExistence type="predicted"/>
<evidence type="ECO:0000256" key="4">
    <source>
        <dbReference type="ARBA" id="ARBA00022967"/>
    </source>
</evidence>
<evidence type="ECO:0000259" key="6">
    <source>
        <dbReference type="PROSITE" id="PS50893"/>
    </source>
</evidence>
<evidence type="ECO:0000256" key="2">
    <source>
        <dbReference type="ARBA" id="ARBA00022741"/>
    </source>
</evidence>
<comment type="function">
    <text evidence="5">Part of the ABC transporter complex HmuTUV involved in hemin import. Responsible for energy coupling to the transport system.</text>
</comment>
<evidence type="ECO:0000256" key="5">
    <source>
        <dbReference type="ARBA" id="ARBA00037066"/>
    </source>
</evidence>
<reference evidence="7 8" key="1">
    <citation type="submission" date="2024-09" db="EMBL/GenBank/DDBJ databases">
        <authorList>
            <person name="Zhang Z.-H."/>
        </authorList>
    </citation>
    <scope>NUCLEOTIDE SEQUENCE [LARGE SCALE GENOMIC DNA]</scope>
    <source>
        <strain evidence="7 8">HHTR114</strain>
    </source>
</reference>
<keyword evidence="3 7" id="KW-0067">ATP-binding</keyword>
<dbReference type="Gene3D" id="3.40.50.300">
    <property type="entry name" value="P-loop containing nucleotide triphosphate hydrolases"/>
    <property type="match status" value="1"/>
</dbReference>
<protein>
    <submittedName>
        <fullName evidence="7">ABC transporter ATP-binding protein</fullName>
    </submittedName>
</protein>
<dbReference type="PANTHER" id="PTHR42794:SF1">
    <property type="entry name" value="HEMIN IMPORT ATP-BINDING PROTEIN HMUV"/>
    <property type="match status" value="1"/>
</dbReference>
<feature type="domain" description="ABC transporter" evidence="6">
    <location>
        <begin position="5"/>
        <end position="239"/>
    </location>
</feature>
<dbReference type="PROSITE" id="PS50893">
    <property type="entry name" value="ABC_TRANSPORTER_2"/>
    <property type="match status" value="1"/>
</dbReference>